<keyword evidence="2" id="KW-1003">Cell membrane</keyword>
<evidence type="ECO:0000256" key="6">
    <source>
        <dbReference type="SAM" id="Coils"/>
    </source>
</evidence>
<evidence type="ECO:0000256" key="1">
    <source>
        <dbReference type="ARBA" id="ARBA00004651"/>
    </source>
</evidence>
<evidence type="ECO:0000256" key="7">
    <source>
        <dbReference type="SAM" id="Phobius"/>
    </source>
</evidence>
<evidence type="ECO:0000313" key="8">
    <source>
        <dbReference type="EMBL" id="GAA0873644.1"/>
    </source>
</evidence>
<feature type="transmembrane region" description="Helical" evidence="7">
    <location>
        <begin position="80"/>
        <end position="99"/>
    </location>
</feature>
<feature type="transmembrane region" description="Helical" evidence="7">
    <location>
        <begin position="364"/>
        <end position="383"/>
    </location>
</feature>
<evidence type="ECO:0008006" key="10">
    <source>
        <dbReference type="Google" id="ProtNLM"/>
    </source>
</evidence>
<dbReference type="PANTHER" id="PTHR33529">
    <property type="entry name" value="SLR0882 PROTEIN-RELATED"/>
    <property type="match status" value="1"/>
</dbReference>
<dbReference type="EMBL" id="BAAAFH010000001">
    <property type="protein sequence ID" value="GAA0873644.1"/>
    <property type="molecule type" value="Genomic_DNA"/>
</dbReference>
<reference evidence="8 9" key="1">
    <citation type="journal article" date="2019" name="Int. J. Syst. Evol. Microbiol.">
        <title>The Global Catalogue of Microorganisms (GCM) 10K type strain sequencing project: providing services to taxonomists for standard genome sequencing and annotation.</title>
        <authorList>
            <consortium name="The Broad Institute Genomics Platform"/>
            <consortium name="The Broad Institute Genome Sequencing Center for Infectious Disease"/>
            <person name="Wu L."/>
            <person name="Ma J."/>
        </authorList>
    </citation>
    <scope>NUCLEOTIDE SEQUENCE [LARGE SCALE GENOMIC DNA]</scope>
    <source>
        <strain evidence="8 9">JCM 16083</strain>
    </source>
</reference>
<evidence type="ECO:0000256" key="3">
    <source>
        <dbReference type="ARBA" id="ARBA00022692"/>
    </source>
</evidence>
<organism evidence="8 9">
    <name type="scientific">Wandonia haliotis</name>
    <dbReference type="NCBI Taxonomy" id="574963"/>
    <lineage>
        <taxon>Bacteria</taxon>
        <taxon>Pseudomonadati</taxon>
        <taxon>Bacteroidota</taxon>
        <taxon>Flavobacteriia</taxon>
        <taxon>Flavobacteriales</taxon>
        <taxon>Crocinitomicaceae</taxon>
        <taxon>Wandonia</taxon>
    </lineage>
</organism>
<comment type="caution">
    <text evidence="8">The sequence shown here is derived from an EMBL/GenBank/DDBJ whole genome shotgun (WGS) entry which is preliminary data.</text>
</comment>
<dbReference type="PANTHER" id="PTHR33529:SF6">
    <property type="entry name" value="YJGP_YJGQ FAMILY PERMEASE"/>
    <property type="match status" value="1"/>
</dbReference>
<keyword evidence="3 7" id="KW-0812">Transmembrane</keyword>
<gene>
    <name evidence="8" type="ORF">GCM10009118_00520</name>
</gene>
<evidence type="ECO:0000313" key="9">
    <source>
        <dbReference type="Proteomes" id="UP001501126"/>
    </source>
</evidence>
<feature type="coiled-coil region" evidence="6">
    <location>
        <begin position="322"/>
        <end position="349"/>
    </location>
</feature>
<proteinExistence type="predicted"/>
<evidence type="ECO:0000256" key="2">
    <source>
        <dbReference type="ARBA" id="ARBA00022475"/>
    </source>
</evidence>
<accession>A0ABN1MKD1</accession>
<evidence type="ECO:0000256" key="4">
    <source>
        <dbReference type="ARBA" id="ARBA00022989"/>
    </source>
</evidence>
<feature type="transmembrane region" description="Helical" evidence="7">
    <location>
        <begin position="21"/>
        <end position="42"/>
    </location>
</feature>
<feature type="transmembrane region" description="Helical" evidence="7">
    <location>
        <begin position="419"/>
        <end position="441"/>
    </location>
</feature>
<sequence length="464" mass="52861">MFILVMQFFWKYIDDLMGKGLEISIIIELIVYLSAHLIPLALPLAVLLSSIMTLGNLAENNELTALKSSGLSLFRIMRPLMTFMIILALVTFYFSNYIIPVSNLKMRTLIYDIQQTKVALVLKPGSYTRELTGFSIKVGKGEENKFESVTIYDETNPQFVRVIKADSGELFKSPKGDFLLFKLTNGYMNEELPTPPPRINANGIPEYKEYKPARKSEFETATLKIDLSGFKLERTNEDLFKNQFEMMNIFQLDKAIDSSMNQYRDIAGTLSKGALNDHIYYLAKDYKRSLESESTEKRDSMLPVISDSSVVRLEALNDSQLRVAYNEAISKIRRRMQNFESQKHLLKTKYEELLKIDSEFHKKFALSASVLILFFIGAPLGAIVRKGGFGAPVVIAVLLFMIYYVISISGENMVKSQTVLPWVGTWLSSFILAPFAIYLNIRAGNDQPLTTVDFSFLKRLFRKK</sequence>
<dbReference type="Pfam" id="PF03739">
    <property type="entry name" value="LptF_LptG"/>
    <property type="match status" value="1"/>
</dbReference>
<protein>
    <recommendedName>
        <fullName evidence="10">Lipopolysaccharide export system permease protein</fullName>
    </recommendedName>
</protein>
<feature type="transmembrane region" description="Helical" evidence="7">
    <location>
        <begin position="389"/>
        <end position="407"/>
    </location>
</feature>
<dbReference type="InterPro" id="IPR005495">
    <property type="entry name" value="LptG/LptF_permease"/>
</dbReference>
<name>A0ABN1MKD1_9FLAO</name>
<comment type="subcellular location">
    <subcellularLocation>
        <location evidence="1">Cell membrane</location>
        <topology evidence="1">Multi-pass membrane protein</topology>
    </subcellularLocation>
</comment>
<keyword evidence="5 7" id="KW-0472">Membrane</keyword>
<dbReference type="Proteomes" id="UP001501126">
    <property type="component" value="Unassembled WGS sequence"/>
</dbReference>
<keyword evidence="9" id="KW-1185">Reference proteome</keyword>
<keyword evidence="6" id="KW-0175">Coiled coil</keyword>
<evidence type="ECO:0000256" key="5">
    <source>
        <dbReference type="ARBA" id="ARBA00023136"/>
    </source>
</evidence>
<keyword evidence="4 7" id="KW-1133">Transmembrane helix</keyword>